<evidence type="ECO:0000256" key="7">
    <source>
        <dbReference type="ARBA" id="ARBA00023136"/>
    </source>
</evidence>
<dbReference type="Pfam" id="PF13813">
    <property type="entry name" value="MBOAT_2"/>
    <property type="match status" value="1"/>
</dbReference>
<evidence type="ECO:0000313" key="11">
    <source>
        <dbReference type="Proteomes" id="UP000001072"/>
    </source>
</evidence>
<keyword evidence="6 8" id="KW-1133">Transmembrane helix</keyword>
<dbReference type="GO" id="GO:0006629">
    <property type="term" value="P:lipid metabolic process"/>
    <property type="evidence" value="ECO:0007669"/>
    <property type="project" value="InterPro"/>
</dbReference>
<feature type="domain" description="Wax synthase" evidence="9">
    <location>
        <begin position="253"/>
        <end position="336"/>
    </location>
</feature>
<organism evidence="11">
    <name type="scientific">Melampsora larici-populina (strain 98AG31 / pathotype 3-4-7)</name>
    <name type="common">Poplar leaf rust fungus</name>
    <dbReference type="NCBI Taxonomy" id="747676"/>
    <lineage>
        <taxon>Eukaryota</taxon>
        <taxon>Fungi</taxon>
        <taxon>Dikarya</taxon>
        <taxon>Basidiomycota</taxon>
        <taxon>Pucciniomycotina</taxon>
        <taxon>Pucciniomycetes</taxon>
        <taxon>Pucciniales</taxon>
        <taxon>Melampsoraceae</taxon>
        <taxon>Melampsora</taxon>
    </lineage>
</organism>
<reference evidence="11" key="1">
    <citation type="journal article" date="2011" name="Proc. Natl. Acad. Sci. U.S.A.">
        <title>Obligate biotrophy features unraveled by the genomic analysis of rust fungi.</title>
        <authorList>
            <person name="Duplessis S."/>
            <person name="Cuomo C.A."/>
            <person name="Lin Y.-C."/>
            <person name="Aerts A."/>
            <person name="Tisserant E."/>
            <person name="Veneault-Fourrey C."/>
            <person name="Joly D.L."/>
            <person name="Hacquard S."/>
            <person name="Amselem J."/>
            <person name="Cantarel B.L."/>
            <person name="Chiu R."/>
            <person name="Coutinho P.M."/>
            <person name="Feau N."/>
            <person name="Field M."/>
            <person name="Frey P."/>
            <person name="Gelhaye E."/>
            <person name="Goldberg J."/>
            <person name="Grabherr M.G."/>
            <person name="Kodira C.D."/>
            <person name="Kohler A."/>
            <person name="Kuees U."/>
            <person name="Lindquist E.A."/>
            <person name="Lucas S.M."/>
            <person name="Mago R."/>
            <person name="Mauceli E."/>
            <person name="Morin E."/>
            <person name="Murat C."/>
            <person name="Pangilinan J.L."/>
            <person name="Park R."/>
            <person name="Pearson M."/>
            <person name="Quesneville H."/>
            <person name="Rouhier N."/>
            <person name="Sakthikumar S."/>
            <person name="Salamov A.A."/>
            <person name="Schmutz J."/>
            <person name="Selles B."/>
            <person name="Shapiro H."/>
            <person name="Tanguay P."/>
            <person name="Tuskan G.A."/>
            <person name="Henrissat B."/>
            <person name="Van de Peer Y."/>
            <person name="Rouze P."/>
            <person name="Ellis J.G."/>
            <person name="Dodds P.N."/>
            <person name="Schein J.E."/>
            <person name="Zhong S."/>
            <person name="Hamelin R.C."/>
            <person name="Grigoriev I.V."/>
            <person name="Szabo L.J."/>
            <person name="Martin F."/>
        </authorList>
    </citation>
    <scope>NUCLEOTIDE SEQUENCE [LARGE SCALE GENOMIC DNA]</scope>
    <source>
        <strain evidence="11">98AG31 / pathotype 3-4-7</strain>
    </source>
</reference>
<keyword evidence="5 8" id="KW-0812">Transmembrane</keyword>
<dbReference type="PANTHER" id="PTHR31595">
    <property type="entry name" value="LONG-CHAIN-ALCOHOL O-FATTY-ACYLTRANSFERASE 3-RELATED"/>
    <property type="match status" value="1"/>
</dbReference>
<dbReference type="InterPro" id="IPR032805">
    <property type="entry name" value="Wax_synthase_dom"/>
</dbReference>
<proteinExistence type="inferred from homology"/>
<evidence type="ECO:0000256" key="6">
    <source>
        <dbReference type="ARBA" id="ARBA00022989"/>
    </source>
</evidence>
<dbReference type="OrthoDB" id="1077582at2759"/>
<comment type="similarity">
    <text evidence="3">Belongs to the wax synthase family.</text>
</comment>
<evidence type="ECO:0000256" key="5">
    <source>
        <dbReference type="ARBA" id="ARBA00022692"/>
    </source>
</evidence>
<keyword evidence="11" id="KW-1185">Reference proteome</keyword>
<name>F4R966_MELLP</name>
<dbReference type="AlphaFoldDB" id="F4R966"/>
<dbReference type="GO" id="GO:0016020">
    <property type="term" value="C:membrane"/>
    <property type="evidence" value="ECO:0007669"/>
    <property type="project" value="UniProtKB-SubCell"/>
</dbReference>
<evidence type="ECO:0000256" key="2">
    <source>
        <dbReference type="ARBA" id="ARBA00005179"/>
    </source>
</evidence>
<gene>
    <name evidence="10" type="ORF">MELLADRAFT_115338</name>
</gene>
<sequence>MTRLGLVPFCEGGMLSLFNWRGNSGGLAIRLSPRQRVIAIEERKLGFAQLTLLGQAALLHPACRTSYHARLLRLGLIPLAFGLLASFAMRRRAQSTSPLDSAANIFIGPMIAVTALRSLIWGTSSKPYHRLKDSEARGSLLDKLAFGLSLLSSPRGIGWSFGVPLQPVNQTRTDFFRDTLKRLSSDLCIFTSSVAILAIIDISPYATTPIFRYLMTFFSGTLAWTMLDSAGCFARLVALLFGLDLAEYTFWLDSPIRSTNLADFWSRRWHSVLKHVFVEGGAKPCEAIVQKLLGNGVLSRSAALIGAFTISGLIHEFGLWFATQPDLSFRTTSFFVSQGLGVVLESTFSKLTGRRVGGWLGRIWMLLWLVAWGRLMIDSWLDQGVVDSSLMKAYLSEHGYF</sequence>
<keyword evidence="7 8" id="KW-0472">Membrane</keyword>
<dbReference type="Proteomes" id="UP000001072">
    <property type="component" value="Unassembled WGS sequence"/>
</dbReference>
<evidence type="ECO:0000256" key="1">
    <source>
        <dbReference type="ARBA" id="ARBA00004141"/>
    </source>
</evidence>
<dbReference type="GO" id="GO:0008374">
    <property type="term" value="F:O-acyltransferase activity"/>
    <property type="evidence" value="ECO:0007669"/>
    <property type="project" value="InterPro"/>
</dbReference>
<comment type="pathway">
    <text evidence="2">Secondary metabolite biosynthesis.</text>
</comment>
<evidence type="ECO:0000256" key="3">
    <source>
        <dbReference type="ARBA" id="ARBA00007282"/>
    </source>
</evidence>
<evidence type="ECO:0000259" key="9">
    <source>
        <dbReference type="Pfam" id="PF13813"/>
    </source>
</evidence>
<dbReference type="VEuPathDB" id="FungiDB:MELLADRAFT_115338"/>
<dbReference type="PANTHER" id="PTHR31595:SF57">
    <property type="entry name" value="OS04G0481900 PROTEIN"/>
    <property type="match status" value="1"/>
</dbReference>
<feature type="transmembrane region" description="Helical" evidence="8">
    <location>
        <begin position="183"/>
        <end position="203"/>
    </location>
</feature>
<protein>
    <recommendedName>
        <fullName evidence="9">Wax synthase domain-containing protein</fullName>
    </recommendedName>
</protein>
<evidence type="ECO:0000256" key="8">
    <source>
        <dbReference type="SAM" id="Phobius"/>
    </source>
</evidence>
<dbReference type="eggNOG" id="ENOG502S5TH">
    <property type="taxonomic scope" value="Eukaryota"/>
</dbReference>
<accession>F4R966</accession>
<dbReference type="InParanoid" id="F4R966"/>
<keyword evidence="4" id="KW-0808">Transferase</keyword>
<comment type="subcellular location">
    <subcellularLocation>
        <location evidence="1">Membrane</location>
        <topology evidence="1">Multi-pass membrane protein</topology>
    </subcellularLocation>
</comment>
<dbReference type="KEGG" id="mlr:MELLADRAFT_115338"/>
<dbReference type="InterPro" id="IPR044851">
    <property type="entry name" value="Wax_synthase"/>
</dbReference>
<feature type="transmembrane region" description="Helical" evidence="8">
    <location>
        <begin position="71"/>
        <end position="89"/>
    </location>
</feature>
<dbReference type="EMBL" id="GL883093">
    <property type="protein sequence ID" value="EGG10928.1"/>
    <property type="molecule type" value="Genomic_DNA"/>
</dbReference>
<feature type="transmembrane region" description="Helical" evidence="8">
    <location>
        <begin position="101"/>
        <end position="123"/>
    </location>
</feature>
<dbReference type="HOGENOM" id="CLU_687121_0_0_1"/>
<evidence type="ECO:0000256" key="4">
    <source>
        <dbReference type="ARBA" id="ARBA00022679"/>
    </source>
</evidence>
<feature type="transmembrane region" description="Helical" evidence="8">
    <location>
        <begin position="356"/>
        <end position="377"/>
    </location>
</feature>
<evidence type="ECO:0000313" key="10">
    <source>
        <dbReference type="EMBL" id="EGG10928.1"/>
    </source>
</evidence>
<dbReference type="GeneID" id="18925572"/>
<dbReference type="RefSeq" id="XP_007405530.1">
    <property type="nucleotide sequence ID" value="XM_007405468.1"/>
</dbReference>